<organism evidence="1 2">
    <name type="scientific">Aestuariibaculum sediminum</name>
    <dbReference type="NCBI Taxonomy" id="2770637"/>
    <lineage>
        <taxon>Bacteria</taxon>
        <taxon>Pseudomonadati</taxon>
        <taxon>Bacteroidota</taxon>
        <taxon>Flavobacteriia</taxon>
        <taxon>Flavobacteriales</taxon>
        <taxon>Flavobacteriaceae</taxon>
    </lineage>
</organism>
<name>A0A8J6U8S0_9FLAO</name>
<reference evidence="1 2" key="1">
    <citation type="submission" date="2020-09" db="EMBL/GenBank/DDBJ databases">
        <title>TT11 complete genome.</title>
        <authorList>
            <person name="Wu Z."/>
        </authorList>
    </citation>
    <scope>NUCLEOTIDE SEQUENCE [LARGE SCALE GENOMIC DNA]</scope>
    <source>
        <strain evidence="1 2">TT11</strain>
    </source>
</reference>
<dbReference type="Proteomes" id="UP000600588">
    <property type="component" value="Unassembled WGS sequence"/>
</dbReference>
<accession>A0A8J6U8S0</accession>
<proteinExistence type="predicted"/>
<dbReference type="AlphaFoldDB" id="A0A8J6U8S0"/>
<evidence type="ECO:0000313" key="2">
    <source>
        <dbReference type="Proteomes" id="UP000600588"/>
    </source>
</evidence>
<sequence length="75" mass="8982">MNGKQLYNFYISKRNFTGGTEDTYAQYLTTLYFHVSYQLFPLLEKADELSKKLHIIEHDDDFYHDSYSTNDILFI</sequence>
<keyword evidence="2" id="KW-1185">Reference proteome</keyword>
<gene>
    <name evidence="1" type="ORF">ICJ83_14625</name>
</gene>
<comment type="caution">
    <text evidence="1">The sequence shown here is derived from an EMBL/GenBank/DDBJ whole genome shotgun (WGS) entry which is preliminary data.</text>
</comment>
<evidence type="ECO:0000313" key="1">
    <source>
        <dbReference type="EMBL" id="MBD0833368.1"/>
    </source>
</evidence>
<dbReference type="RefSeq" id="WP_188231147.1">
    <property type="nucleotide sequence ID" value="NZ_JACVXB010000007.1"/>
</dbReference>
<dbReference type="EMBL" id="JACVXB010000007">
    <property type="protein sequence ID" value="MBD0833368.1"/>
    <property type="molecule type" value="Genomic_DNA"/>
</dbReference>
<protein>
    <submittedName>
        <fullName evidence="1">Uncharacterized protein</fullName>
    </submittedName>
</protein>